<sequence>MRADARGHPRRLRPTVSCDPVQRPRIAPDSGDFFSYPRDEAANINQRLVEGESFFAAVPGVVFLLFFIYIMFGCYAGWSAAHKPWQPLGAQRKWQSSRSVALDGIKGETKSHLRSEARACAAAQRSLRSRSPRLALIAQMRSDDVHCDPVTPHSCPGERFALQSHQVQHTAQRSRQ</sequence>
<dbReference type="EMBL" id="JANPWB010000007">
    <property type="protein sequence ID" value="KAJ1173845.1"/>
    <property type="molecule type" value="Genomic_DNA"/>
</dbReference>
<accession>A0AAV7TBF2</accession>
<evidence type="ECO:0000313" key="2">
    <source>
        <dbReference type="EMBL" id="KAJ1173845.1"/>
    </source>
</evidence>
<organism evidence="2 3">
    <name type="scientific">Pleurodeles waltl</name>
    <name type="common">Iberian ribbed newt</name>
    <dbReference type="NCBI Taxonomy" id="8319"/>
    <lineage>
        <taxon>Eukaryota</taxon>
        <taxon>Metazoa</taxon>
        <taxon>Chordata</taxon>
        <taxon>Craniata</taxon>
        <taxon>Vertebrata</taxon>
        <taxon>Euteleostomi</taxon>
        <taxon>Amphibia</taxon>
        <taxon>Batrachia</taxon>
        <taxon>Caudata</taxon>
        <taxon>Salamandroidea</taxon>
        <taxon>Salamandridae</taxon>
        <taxon>Pleurodelinae</taxon>
        <taxon>Pleurodeles</taxon>
    </lineage>
</organism>
<gene>
    <name evidence="2" type="ORF">NDU88_005670</name>
</gene>
<dbReference type="Proteomes" id="UP001066276">
    <property type="component" value="Chromosome 4_1"/>
</dbReference>
<evidence type="ECO:0000313" key="3">
    <source>
        <dbReference type="Proteomes" id="UP001066276"/>
    </source>
</evidence>
<reference evidence="2" key="1">
    <citation type="journal article" date="2022" name="bioRxiv">
        <title>Sequencing and chromosome-scale assembly of the giantPleurodeles waltlgenome.</title>
        <authorList>
            <person name="Brown T."/>
            <person name="Elewa A."/>
            <person name="Iarovenko S."/>
            <person name="Subramanian E."/>
            <person name="Araus A.J."/>
            <person name="Petzold A."/>
            <person name="Susuki M."/>
            <person name="Suzuki K.-i.T."/>
            <person name="Hayashi T."/>
            <person name="Toyoda A."/>
            <person name="Oliveira C."/>
            <person name="Osipova E."/>
            <person name="Leigh N.D."/>
            <person name="Simon A."/>
            <person name="Yun M.H."/>
        </authorList>
    </citation>
    <scope>NUCLEOTIDE SEQUENCE</scope>
    <source>
        <strain evidence="2">20211129_DDA</strain>
        <tissue evidence="2">Liver</tissue>
    </source>
</reference>
<keyword evidence="1" id="KW-0472">Membrane</keyword>
<keyword evidence="1" id="KW-1133">Transmembrane helix</keyword>
<name>A0AAV7TBF2_PLEWA</name>
<evidence type="ECO:0000256" key="1">
    <source>
        <dbReference type="SAM" id="Phobius"/>
    </source>
</evidence>
<dbReference type="AlphaFoldDB" id="A0AAV7TBF2"/>
<keyword evidence="3" id="KW-1185">Reference proteome</keyword>
<proteinExistence type="predicted"/>
<protein>
    <submittedName>
        <fullName evidence="2">Uncharacterized protein</fullName>
    </submittedName>
</protein>
<feature type="transmembrane region" description="Helical" evidence="1">
    <location>
        <begin position="54"/>
        <end position="78"/>
    </location>
</feature>
<keyword evidence="1" id="KW-0812">Transmembrane</keyword>
<comment type="caution">
    <text evidence="2">The sequence shown here is derived from an EMBL/GenBank/DDBJ whole genome shotgun (WGS) entry which is preliminary data.</text>
</comment>